<dbReference type="Gene3D" id="1.10.287.470">
    <property type="entry name" value="Helix hairpin bin"/>
    <property type="match status" value="1"/>
</dbReference>
<accession>A0A1W2DGQ7</accession>
<comment type="subcellular location">
    <subcellularLocation>
        <location evidence="1">Cell envelope</location>
    </subcellularLocation>
</comment>
<dbReference type="STRING" id="937218.SAMN06297251_11526"/>
<dbReference type="PANTHER" id="PTHR32347">
    <property type="entry name" value="EFFLUX SYSTEM COMPONENT YKNX-RELATED"/>
    <property type="match status" value="1"/>
</dbReference>
<dbReference type="InterPro" id="IPR050465">
    <property type="entry name" value="UPF0194_transport"/>
</dbReference>
<dbReference type="OrthoDB" id="9806939at2"/>
<feature type="domain" description="YbhG-like alpha-helical hairpin" evidence="5">
    <location>
        <begin position="218"/>
        <end position="340"/>
    </location>
</feature>
<dbReference type="GO" id="GO:0030313">
    <property type="term" value="C:cell envelope"/>
    <property type="evidence" value="ECO:0007669"/>
    <property type="project" value="UniProtKB-SubCell"/>
</dbReference>
<evidence type="ECO:0000256" key="4">
    <source>
        <dbReference type="SAM" id="MobiDB-lite"/>
    </source>
</evidence>
<keyword evidence="7" id="KW-1185">Reference proteome</keyword>
<evidence type="ECO:0000259" key="5">
    <source>
        <dbReference type="Pfam" id="PF25881"/>
    </source>
</evidence>
<organism evidence="6 7">
    <name type="scientific">Fulvimarina manganoxydans</name>
    <dbReference type="NCBI Taxonomy" id="937218"/>
    <lineage>
        <taxon>Bacteria</taxon>
        <taxon>Pseudomonadati</taxon>
        <taxon>Pseudomonadota</taxon>
        <taxon>Alphaproteobacteria</taxon>
        <taxon>Hyphomicrobiales</taxon>
        <taxon>Aurantimonadaceae</taxon>
        <taxon>Fulvimarina</taxon>
    </lineage>
</organism>
<feature type="region of interest" description="Disordered" evidence="4">
    <location>
        <begin position="520"/>
        <end position="541"/>
    </location>
</feature>
<dbReference type="Gene3D" id="2.40.50.100">
    <property type="match status" value="2"/>
</dbReference>
<evidence type="ECO:0000256" key="1">
    <source>
        <dbReference type="ARBA" id="ARBA00004196"/>
    </source>
</evidence>
<name>A0A1W2DGQ7_9HYPH</name>
<protein>
    <submittedName>
        <fullName evidence="6">Biotin-lipoyl like</fullName>
    </submittedName>
</protein>
<evidence type="ECO:0000256" key="2">
    <source>
        <dbReference type="ARBA" id="ARBA00023054"/>
    </source>
</evidence>
<dbReference type="EMBL" id="FWXR01000015">
    <property type="protein sequence ID" value="SMC96740.1"/>
    <property type="molecule type" value="Genomic_DNA"/>
</dbReference>
<evidence type="ECO:0000256" key="3">
    <source>
        <dbReference type="SAM" id="Coils"/>
    </source>
</evidence>
<gene>
    <name evidence="6" type="ORF">SAMN06297251_11526</name>
</gene>
<dbReference type="Pfam" id="PF25881">
    <property type="entry name" value="HH_YBHG"/>
    <property type="match status" value="1"/>
</dbReference>
<reference evidence="6 7" key="1">
    <citation type="submission" date="2017-04" db="EMBL/GenBank/DDBJ databases">
        <authorList>
            <person name="Afonso C.L."/>
            <person name="Miller P.J."/>
            <person name="Scott M.A."/>
            <person name="Spackman E."/>
            <person name="Goraichik I."/>
            <person name="Dimitrov K.M."/>
            <person name="Suarez D.L."/>
            <person name="Swayne D.E."/>
        </authorList>
    </citation>
    <scope>NUCLEOTIDE SEQUENCE [LARGE SCALE GENOMIC DNA]</scope>
    <source>
        <strain evidence="6 7">CGMCC 1.10972</strain>
    </source>
</reference>
<evidence type="ECO:0000313" key="6">
    <source>
        <dbReference type="EMBL" id="SMC96740.1"/>
    </source>
</evidence>
<dbReference type="SUPFAM" id="SSF111369">
    <property type="entry name" value="HlyD-like secretion proteins"/>
    <property type="match status" value="1"/>
</dbReference>
<sequence length="553" mass="59478">MDGKSQGKIEIKLSTISIEDLRRMQARIRRLSRDVNHEMRASGPGGSVDGKPPKRTGIEAAWLQFKGADGQHDAWIWSSALDRPARLCRTLLGICRRYPMGTRMSAKQKAVATRQLAAVAATAIALAVFDHDGVAGLRLDRLTTGSILDRSPAGGILLAQLDEGQQPRGSGFVAGLGVVEPESGAIDLSPGIPGVLSMVSVKEADRVKRGQLVASLKNDDLKARVAQAEATLRIKAAQRAMIEKGPRNEEVRQAEARLRLELGNLALAEEQYRRRQALVGQGAVSREAFNEAETALKAGRERRADAEEALAILTEGSRPEEIEAARGEEALAKSQLDEARAALELSEVRATVDGVVLRVYREPGEAITAQIETPVLQIADTSRLVVRTQVDETQFSNVAVGQSATITAAALGGRTLTGTVLRISPRLGAKVITADDPAELRDTRVLDVIVSLPEGVKLPINLRVDVMIDIGSIPRSEEDSSEVSEVIESAPAIETIAMSLRQTTQGESLPDLDPLLIGSVESAASHDDRHPRGHHHSDGLQDPYADLMLLLKP</sequence>
<evidence type="ECO:0000313" key="7">
    <source>
        <dbReference type="Proteomes" id="UP000192656"/>
    </source>
</evidence>
<feature type="coiled-coil region" evidence="3">
    <location>
        <begin position="218"/>
        <end position="342"/>
    </location>
</feature>
<dbReference type="AlphaFoldDB" id="A0A1W2DGQ7"/>
<dbReference type="Gene3D" id="2.40.30.170">
    <property type="match status" value="1"/>
</dbReference>
<keyword evidence="2 3" id="KW-0175">Coiled coil</keyword>
<proteinExistence type="predicted"/>
<dbReference type="Proteomes" id="UP000192656">
    <property type="component" value="Unassembled WGS sequence"/>
</dbReference>
<dbReference type="InterPro" id="IPR059052">
    <property type="entry name" value="HH_YbhG-like"/>
</dbReference>
<dbReference type="PANTHER" id="PTHR32347:SF27">
    <property type="entry name" value="RND EFFLUX PUMP MEMBRANE FUSION PROTEIN BARREL-SANDWICH DOMAIN-CONTAINING PROTEIN"/>
    <property type="match status" value="1"/>
</dbReference>